<dbReference type="GO" id="GO:0003677">
    <property type="term" value="F:DNA binding"/>
    <property type="evidence" value="ECO:0007669"/>
    <property type="project" value="InterPro"/>
</dbReference>
<dbReference type="AlphaFoldDB" id="A0A142EP83"/>
<dbReference type="Gene3D" id="3.30.70.1290">
    <property type="entry name" value="Transposase IS200-like"/>
    <property type="match status" value="1"/>
</dbReference>
<proteinExistence type="predicted"/>
<dbReference type="PATRIC" id="fig|1727163.4.peg.2277"/>
<dbReference type="InterPro" id="IPR002686">
    <property type="entry name" value="Transposase_17"/>
</dbReference>
<sequence>MSRKYKIHNQEKLYFVTFTIVQWIDLFSRQVYRDIFLDSLKFCQIKKGLDLCAYCIMSSHIHLILGRNGDQKLEDIIRDIKKYTSVKIIQTIKESQEESRRIFLLHHFSKAGNSNPNNSIYQVWQQHNHPIELNTNEKVHRCLNYIHNNPVVAGIVLSPEEYLYSSAKNYARHPETLIDVILID</sequence>
<dbReference type="GO" id="GO:0006313">
    <property type="term" value="P:DNA transposition"/>
    <property type="evidence" value="ECO:0007669"/>
    <property type="project" value="InterPro"/>
</dbReference>
<dbReference type="GO" id="GO:0004803">
    <property type="term" value="F:transposase activity"/>
    <property type="evidence" value="ECO:0007669"/>
    <property type="project" value="InterPro"/>
</dbReference>
<evidence type="ECO:0000313" key="3">
    <source>
        <dbReference type="Proteomes" id="UP000073816"/>
    </source>
</evidence>
<reference evidence="2 3" key="2">
    <citation type="journal article" date="2016" name="Genome Announc.">
        <title>Complete Genome Sequence of Algoriphagus sp. Strain M8-2, Isolated from a Brackish Lake.</title>
        <authorList>
            <person name="Muraguchi Y."/>
            <person name="Kushimoto K."/>
            <person name="Ohtsubo Y."/>
            <person name="Suzuki T."/>
            <person name="Dohra H."/>
            <person name="Kimbara K."/>
            <person name="Shintani M."/>
        </authorList>
    </citation>
    <scope>NUCLEOTIDE SEQUENCE [LARGE SCALE GENOMIC DNA]</scope>
    <source>
        <strain evidence="2 3">M8-2</strain>
    </source>
</reference>
<dbReference type="PANTHER" id="PTHR34322:SF2">
    <property type="entry name" value="TRANSPOSASE IS200-LIKE DOMAIN-CONTAINING PROTEIN"/>
    <property type="match status" value="1"/>
</dbReference>
<dbReference type="SUPFAM" id="SSF143422">
    <property type="entry name" value="Transposase IS200-like"/>
    <property type="match status" value="1"/>
</dbReference>
<accession>A0A142EP83</accession>
<dbReference type="SMART" id="SM01321">
    <property type="entry name" value="Y1_Tnp"/>
    <property type="match status" value="1"/>
</dbReference>
<keyword evidence="3" id="KW-1185">Reference proteome</keyword>
<dbReference type="EMBL" id="CP012836">
    <property type="protein sequence ID" value="AMQ56938.1"/>
    <property type="molecule type" value="Genomic_DNA"/>
</dbReference>
<dbReference type="PANTHER" id="PTHR34322">
    <property type="entry name" value="TRANSPOSASE, Y1_TNP DOMAIN-CONTAINING"/>
    <property type="match status" value="1"/>
</dbReference>
<gene>
    <name evidence="2" type="ORF">AO498_10895</name>
</gene>
<dbReference type="RefSeq" id="WP_067547307.1">
    <property type="nucleotide sequence ID" value="NZ_CP012836.1"/>
</dbReference>
<evidence type="ECO:0000259" key="1">
    <source>
        <dbReference type="SMART" id="SM01321"/>
    </source>
</evidence>
<dbReference type="OrthoDB" id="9788881at2"/>
<dbReference type="KEGG" id="alm:AO498_10895"/>
<dbReference type="Pfam" id="PF01797">
    <property type="entry name" value="Y1_Tnp"/>
    <property type="match status" value="1"/>
</dbReference>
<evidence type="ECO:0000313" key="2">
    <source>
        <dbReference type="EMBL" id="AMQ56938.1"/>
    </source>
</evidence>
<name>A0A142EP83_9BACT</name>
<organism evidence="2 3">
    <name type="scientific">Algoriphagus sanaruensis</name>
    <dbReference type="NCBI Taxonomy" id="1727163"/>
    <lineage>
        <taxon>Bacteria</taxon>
        <taxon>Pseudomonadati</taxon>
        <taxon>Bacteroidota</taxon>
        <taxon>Cytophagia</taxon>
        <taxon>Cytophagales</taxon>
        <taxon>Cyclobacteriaceae</taxon>
        <taxon>Algoriphagus</taxon>
    </lineage>
</organism>
<reference evidence="3" key="1">
    <citation type="submission" date="2015-09" db="EMBL/GenBank/DDBJ databases">
        <title>Complete sequence of Algoriphagus sp. M8-2.</title>
        <authorList>
            <person name="Shintani M."/>
        </authorList>
    </citation>
    <scope>NUCLEOTIDE SEQUENCE [LARGE SCALE GENOMIC DNA]</scope>
    <source>
        <strain evidence="3">M8-2</strain>
    </source>
</reference>
<dbReference type="Proteomes" id="UP000073816">
    <property type="component" value="Chromosome"/>
</dbReference>
<dbReference type="InterPro" id="IPR036515">
    <property type="entry name" value="Transposase_17_sf"/>
</dbReference>
<feature type="domain" description="Transposase IS200-like" evidence="1">
    <location>
        <begin position="10"/>
        <end position="149"/>
    </location>
</feature>
<dbReference type="NCBIfam" id="NF047646">
    <property type="entry name" value="REP_Tyr_transpos"/>
    <property type="match status" value="1"/>
</dbReference>
<protein>
    <submittedName>
        <fullName evidence="2">Transposase</fullName>
    </submittedName>
</protein>